<protein>
    <submittedName>
        <fullName evidence="2">Uncharacterized protein</fullName>
    </submittedName>
</protein>
<organism evidence="1 2">
    <name type="scientific">Heterorhabditis bacteriophora</name>
    <name type="common">Entomopathogenic nematode worm</name>
    <dbReference type="NCBI Taxonomy" id="37862"/>
    <lineage>
        <taxon>Eukaryota</taxon>
        <taxon>Metazoa</taxon>
        <taxon>Ecdysozoa</taxon>
        <taxon>Nematoda</taxon>
        <taxon>Chromadorea</taxon>
        <taxon>Rhabditida</taxon>
        <taxon>Rhabditina</taxon>
        <taxon>Rhabditomorpha</taxon>
        <taxon>Strongyloidea</taxon>
        <taxon>Heterorhabditidae</taxon>
        <taxon>Heterorhabditis</taxon>
    </lineage>
</organism>
<reference evidence="2" key="1">
    <citation type="submission" date="2016-11" db="UniProtKB">
        <authorList>
            <consortium name="WormBaseParasite"/>
        </authorList>
    </citation>
    <scope>IDENTIFICATION</scope>
</reference>
<dbReference type="WBParaSite" id="Hba_07631">
    <property type="protein sequence ID" value="Hba_07631"/>
    <property type="gene ID" value="Hba_07631"/>
</dbReference>
<proteinExistence type="predicted"/>
<accession>A0A1I7WR51</accession>
<dbReference type="Proteomes" id="UP000095283">
    <property type="component" value="Unplaced"/>
</dbReference>
<dbReference type="AlphaFoldDB" id="A0A1I7WR51"/>
<evidence type="ECO:0000313" key="2">
    <source>
        <dbReference type="WBParaSite" id="Hba_07631"/>
    </source>
</evidence>
<name>A0A1I7WR51_HETBA</name>
<keyword evidence="1" id="KW-1185">Reference proteome</keyword>
<sequence>MVIPSTLKGHNNNNTLQHYHHNDEVKDFKSNTLSLNISHHMYNLEHKNENGAPRADLISGISTNFFFVMDKFDYLVTSSKPY</sequence>
<evidence type="ECO:0000313" key="1">
    <source>
        <dbReference type="Proteomes" id="UP000095283"/>
    </source>
</evidence>